<evidence type="ECO:0000256" key="1">
    <source>
        <dbReference type="SAM" id="MobiDB-lite"/>
    </source>
</evidence>
<dbReference type="AlphaFoldDB" id="A0A8J8T606"/>
<feature type="region of interest" description="Disordered" evidence="1">
    <location>
        <begin position="205"/>
        <end position="224"/>
    </location>
</feature>
<comment type="caution">
    <text evidence="2">The sequence shown here is derived from an EMBL/GenBank/DDBJ whole genome shotgun (WGS) entry which is preliminary data.</text>
</comment>
<gene>
    <name evidence="2" type="ORF">FGO68_gene3540</name>
</gene>
<protein>
    <submittedName>
        <fullName evidence="2">Uncharacterized protein</fullName>
    </submittedName>
</protein>
<feature type="compositionally biased region" description="Basic and acidic residues" evidence="1">
    <location>
        <begin position="209"/>
        <end position="224"/>
    </location>
</feature>
<accession>A0A8J8T606</accession>
<feature type="compositionally biased region" description="Acidic residues" evidence="1">
    <location>
        <begin position="270"/>
        <end position="285"/>
    </location>
</feature>
<sequence>MLAPYQVPIYRPPLTFAATQQVALQPKLVHLRIFFQPHQRLLGMTVDLSRITNLRDLHLEVLDFMKRQVTLVTHNPNDYILVRGNYLPLEDLGQLQNGLVGYSSQYGIPDGGSLETLAAHQQSIELILITRQQFLAMVSHIKGESERMRQKPLQKFAQQLRDQYAQEEREERGLGNSYAGGCGTWNLGDGNVYDNDDELLVRLEALPPAEREEKKESGLDPKRNIFGERGERLKLAHGSTVVLDDDDEITEIIAPTEASLKKQRRKVFEDENSSSEQSDPDDIEIISDNSNLIKKKRTPEFITVTHLPPLAPETPLIDKIQLSEDEPLTKIRPFRKRLPRGFDTVDDLIDHNKNRYNNSLRTKLHTIQLTGEIPLLGMQRKLDKYYQKKVLTGSDDKPDFEQFDLMRENASSGINSIQSTTNLVIQNELLKESSSMNQAQQNIKDDDFGDIEFKPAINPAGISIMEGESSRSRTPSTITPTFINDERMIMAEIPGDESLNNIDRNYDLNYKPYETRDFDFIRVPKHENLLSIECVDFYEFQRVFNCTRSELIHLSKNYPHQSIYSKGSCT</sequence>
<dbReference type="Proteomes" id="UP000785679">
    <property type="component" value="Unassembled WGS sequence"/>
</dbReference>
<evidence type="ECO:0000313" key="2">
    <source>
        <dbReference type="EMBL" id="TNV82985.1"/>
    </source>
</evidence>
<name>A0A8J8T606_HALGN</name>
<evidence type="ECO:0000313" key="3">
    <source>
        <dbReference type="Proteomes" id="UP000785679"/>
    </source>
</evidence>
<dbReference type="EMBL" id="RRYP01004293">
    <property type="protein sequence ID" value="TNV82985.1"/>
    <property type="molecule type" value="Genomic_DNA"/>
</dbReference>
<reference evidence="2" key="1">
    <citation type="submission" date="2019-06" db="EMBL/GenBank/DDBJ databases">
        <authorList>
            <person name="Zheng W."/>
        </authorList>
    </citation>
    <scope>NUCLEOTIDE SEQUENCE</scope>
    <source>
        <strain evidence="2">QDHG01</strain>
    </source>
</reference>
<proteinExistence type="predicted"/>
<feature type="region of interest" description="Disordered" evidence="1">
    <location>
        <begin position="263"/>
        <end position="286"/>
    </location>
</feature>
<organism evidence="2 3">
    <name type="scientific">Halteria grandinella</name>
    <dbReference type="NCBI Taxonomy" id="5974"/>
    <lineage>
        <taxon>Eukaryota</taxon>
        <taxon>Sar</taxon>
        <taxon>Alveolata</taxon>
        <taxon>Ciliophora</taxon>
        <taxon>Intramacronucleata</taxon>
        <taxon>Spirotrichea</taxon>
        <taxon>Stichotrichia</taxon>
        <taxon>Sporadotrichida</taxon>
        <taxon>Halteriidae</taxon>
        <taxon>Halteria</taxon>
    </lineage>
</organism>
<keyword evidence="3" id="KW-1185">Reference proteome</keyword>